<dbReference type="AlphaFoldDB" id="A0A7M5XA94"/>
<dbReference type="EnsemblMetazoa" id="CLYHEMT020146.1">
    <property type="protein sequence ID" value="CLYHEMP020146.1"/>
    <property type="gene ID" value="CLYHEMG020146"/>
</dbReference>
<accession>A0A7M5XA94</accession>
<protein>
    <submittedName>
        <fullName evidence="2">Uncharacterized protein</fullName>
    </submittedName>
</protein>
<name>A0A7M5XA94_9CNID</name>
<dbReference type="OrthoDB" id="29596at2759"/>
<organism evidence="2 3">
    <name type="scientific">Clytia hemisphaerica</name>
    <dbReference type="NCBI Taxonomy" id="252671"/>
    <lineage>
        <taxon>Eukaryota</taxon>
        <taxon>Metazoa</taxon>
        <taxon>Cnidaria</taxon>
        <taxon>Hydrozoa</taxon>
        <taxon>Hydroidolina</taxon>
        <taxon>Leptothecata</taxon>
        <taxon>Obeliida</taxon>
        <taxon>Clytiidae</taxon>
        <taxon>Clytia</taxon>
    </lineage>
</organism>
<feature type="region of interest" description="Disordered" evidence="1">
    <location>
        <begin position="1"/>
        <end position="23"/>
    </location>
</feature>
<feature type="compositionally biased region" description="Polar residues" evidence="1">
    <location>
        <begin position="35"/>
        <end position="48"/>
    </location>
</feature>
<dbReference type="Proteomes" id="UP000594262">
    <property type="component" value="Unplaced"/>
</dbReference>
<evidence type="ECO:0000256" key="1">
    <source>
        <dbReference type="SAM" id="MobiDB-lite"/>
    </source>
</evidence>
<sequence>MSSARNQSVTSSGPGATWSAKSCSSNERSVHGFYTNTNSTVSAPSTSRPGIDESVLQCPAEGGKNQVSFDGDLSNIENPDVFLSLYMVNQKLGACYYDSDVQILYVMKDIIEDNNFTMLKKLLLQVLPTVILVSTKQKEEFIECIKNLGEVQGKEESQERWNVELCPANTFNYDMAKRKILSMSGLPGLTDQMDDEDRHLYFSSRIAFEDTNMICSVGSLLRHLDRVRPGVELETDTPVPILFMKIFALDDVMSVDEYTYSSLQIFQREFHPSVYKAGGTKEGLSLFARRRKNSFPLPQPSKYSYNGMTQPYR</sequence>
<evidence type="ECO:0000313" key="3">
    <source>
        <dbReference type="Proteomes" id="UP000594262"/>
    </source>
</evidence>
<proteinExistence type="predicted"/>
<keyword evidence="3" id="KW-1185">Reference proteome</keyword>
<evidence type="ECO:0000313" key="2">
    <source>
        <dbReference type="EnsemblMetazoa" id="CLYHEMP020146.1"/>
    </source>
</evidence>
<reference evidence="2" key="1">
    <citation type="submission" date="2021-01" db="UniProtKB">
        <authorList>
            <consortium name="EnsemblMetazoa"/>
        </authorList>
    </citation>
    <scope>IDENTIFICATION</scope>
</reference>
<feature type="region of interest" description="Disordered" evidence="1">
    <location>
        <begin position="35"/>
        <end position="55"/>
    </location>
</feature>